<evidence type="ECO:0000256" key="1">
    <source>
        <dbReference type="SAM" id="Coils"/>
    </source>
</evidence>
<evidence type="ECO:0000313" key="3">
    <source>
        <dbReference type="Proteomes" id="UP000091967"/>
    </source>
</evidence>
<proteinExistence type="predicted"/>
<evidence type="ECO:0000313" key="2">
    <source>
        <dbReference type="EMBL" id="OBS15267.1"/>
    </source>
</evidence>
<gene>
    <name evidence="2" type="ORF">FPOA_13860</name>
</gene>
<name>A0A1B8A470_FUSPO</name>
<comment type="caution">
    <text evidence="2">The sequence shown here is derived from an EMBL/GenBank/DDBJ whole genome shotgun (WGS) entry which is preliminary data.</text>
</comment>
<dbReference type="AlphaFoldDB" id="A0A1B8A470"/>
<reference evidence="2 3" key="1">
    <citation type="submission" date="2016-06" db="EMBL/GenBank/DDBJ databases">
        <title>Living apart together: crosstalk between the core and supernumerary genomes in a fungal plant pathogen.</title>
        <authorList>
            <person name="Vanheule A."/>
            <person name="Audenaert K."/>
            <person name="Warris S."/>
            <person name="Van De Geest H."/>
            <person name="Schijlen E."/>
            <person name="Hofte M."/>
            <person name="De Saeger S."/>
            <person name="Haesaert G."/>
            <person name="Waalwijk C."/>
            <person name="Van Der Lee T."/>
        </authorList>
    </citation>
    <scope>NUCLEOTIDE SEQUENCE [LARGE SCALE GENOMIC DNA]</scope>
    <source>
        <strain evidence="2 3">2516</strain>
    </source>
</reference>
<keyword evidence="3" id="KW-1185">Reference proteome</keyword>
<accession>A0A1B8A470</accession>
<protein>
    <submittedName>
        <fullName evidence="2">Uncharacterized protein</fullName>
    </submittedName>
</protein>
<dbReference type="EMBL" id="LYXU01000164">
    <property type="protein sequence ID" value="OBS15267.1"/>
    <property type="molecule type" value="Genomic_DNA"/>
</dbReference>
<feature type="coiled-coil region" evidence="1">
    <location>
        <begin position="49"/>
        <end position="90"/>
    </location>
</feature>
<organism evidence="2 3">
    <name type="scientific">Fusarium poae</name>
    <dbReference type="NCBI Taxonomy" id="36050"/>
    <lineage>
        <taxon>Eukaryota</taxon>
        <taxon>Fungi</taxon>
        <taxon>Dikarya</taxon>
        <taxon>Ascomycota</taxon>
        <taxon>Pezizomycotina</taxon>
        <taxon>Sordariomycetes</taxon>
        <taxon>Hypocreomycetidae</taxon>
        <taxon>Hypocreales</taxon>
        <taxon>Nectriaceae</taxon>
        <taxon>Fusarium</taxon>
    </lineage>
</organism>
<keyword evidence="1" id="KW-0175">Coiled coil</keyword>
<dbReference type="Proteomes" id="UP000091967">
    <property type="component" value="Unassembled WGS sequence"/>
</dbReference>
<dbReference type="Gene3D" id="1.20.5.170">
    <property type="match status" value="1"/>
</dbReference>
<sequence length="105" mass="12029">MNSWGSITYPAHLYNALRNEGLLHGQWKDMDVVQTLLGSFNALFAWKKTQEALRQKKDYEAELAKKDAEIKTLKEEILVLQIENAVLSEAIKEIADVVNPKQEEE</sequence>